<name>A0A1Q5PT91_9ACTO</name>
<proteinExistence type="predicted"/>
<reference evidence="2" key="1">
    <citation type="submission" date="2016-12" db="EMBL/GenBank/DDBJ databases">
        <authorList>
            <person name="Meng X."/>
        </authorList>
    </citation>
    <scope>NUCLEOTIDE SEQUENCE [LARGE SCALE GENOMIC DNA]</scope>
    <source>
        <strain evidence="2">DSM 19116</strain>
    </source>
</reference>
<evidence type="ECO:0000313" key="1">
    <source>
        <dbReference type="EMBL" id="OKL50821.1"/>
    </source>
</evidence>
<dbReference type="EMBL" id="MQVR01000179">
    <property type="protein sequence ID" value="OKL50821.1"/>
    <property type="molecule type" value="Genomic_DNA"/>
</dbReference>
<accession>A0A1Q5PT91</accession>
<organism evidence="1 2">
    <name type="scientific">Bowdeniella nasicola</name>
    <dbReference type="NCBI Taxonomy" id="208480"/>
    <lineage>
        <taxon>Bacteria</taxon>
        <taxon>Bacillati</taxon>
        <taxon>Actinomycetota</taxon>
        <taxon>Actinomycetes</taxon>
        <taxon>Actinomycetales</taxon>
        <taxon>Actinomycetaceae</taxon>
        <taxon>Bowdeniella</taxon>
    </lineage>
</organism>
<dbReference type="AlphaFoldDB" id="A0A1Q5PT91"/>
<protein>
    <submittedName>
        <fullName evidence="1">Uncharacterized protein</fullName>
    </submittedName>
</protein>
<keyword evidence="2" id="KW-1185">Reference proteome</keyword>
<gene>
    <name evidence="1" type="ORF">BSZ39_12940</name>
</gene>
<dbReference type="Proteomes" id="UP000185628">
    <property type="component" value="Unassembled WGS sequence"/>
</dbReference>
<comment type="caution">
    <text evidence="1">The sequence shown here is derived from an EMBL/GenBank/DDBJ whole genome shotgun (WGS) entry which is preliminary data.</text>
</comment>
<dbReference type="RefSeq" id="WP_073717691.1">
    <property type="nucleotide sequence ID" value="NZ_MQVR01000179.1"/>
</dbReference>
<dbReference type="OrthoDB" id="9856041at2"/>
<evidence type="ECO:0000313" key="2">
    <source>
        <dbReference type="Proteomes" id="UP000185628"/>
    </source>
</evidence>
<sequence>MSTFDADELTSVVRKVLTERWHVYMEGRAPKLHSIGAEVGVAFADAEDLRARGARDRNRPSDIKVDFIRTGQEVRRGGVIEIRGTEDVTLDREEMSSVVYLARFGKRDGSWVLLSLHGEHRFDHPTTATYLNPPG</sequence>